<name>A0ABS8CMU0_9RHOB</name>
<dbReference type="RefSeq" id="WP_226935836.1">
    <property type="nucleotide sequence ID" value="NZ_JACDXX010000010.1"/>
</dbReference>
<keyword evidence="1" id="KW-1133">Transmembrane helix</keyword>
<gene>
    <name evidence="2" type="ORF">H0485_11940</name>
</gene>
<dbReference type="EMBL" id="JACDXX010000010">
    <property type="protein sequence ID" value="MCB5410704.1"/>
    <property type="molecule type" value="Genomic_DNA"/>
</dbReference>
<protein>
    <recommendedName>
        <fullName evidence="4">Glycosyltransferase RgtA/B/C/D-like domain-containing protein</fullName>
    </recommendedName>
</protein>
<dbReference type="Proteomes" id="UP001198571">
    <property type="component" value="Unassembled WGS sequence"/>
</dbReference>
<proteinExistence type="predicted"/>
<evidence type="ECO:0000313" key="3">
    <source>
        <dbReference type="Proteomes" id="UP001198571"/>
    </source>
</evidence>
<feature type="transmembrane region" description="Helical" evidence="1">
    <location>
        <begin position="78"/>
        <end position="98"/>
    </location>
</feature>
<feature type="transmembrane region" description="Helical" evidence="1">
    <location>
        <begin position="382"/>
        <end position="402"/>
    </location>
</feature>
<feature type="transmembrane region" description="Helical" evidence="1">
    <location>
        <begin position="359"/>
        <end position="376"/>
    </location>
</feature>
<feature type="transmembrane region" description="Helical" evidence="1">
    <location>
        <begin position="104"/>
        <end position="123"/>
    </location>
</feature>
<sequence length="575" mass="62218">MRLIRDGLSLEVYHRDADDMLRLAMLRDWLDGQGWFDYVQHRMLADGVSLHWSRYIDAGLAVFLLPLSRLLPQEAAETITMILWPGLLYGLLIALSGLGTRRLLGAAGGIAAMICTLFWAKLAHGEFTAGRIDHHNVQILGCSVMLFAFGVPQKDHRAGLRAGVFAACGFGLSLSAGLEMLPPMLLIWFTAGLRLACGDSAMRPWLSAFVISAAILLPLLMIGQTAPEEWLAGYCDELAPPVLLVVMTGSLASLLGVRAAACGLRAGPVILIMLGAVALGFALASPLLAPCLAGPYSDMTAEARALIPLRIFDTQPAPGVFLEKGEVFDLVMLPLLVGMLGAGGLGVLAWREMSQSQRWMLILCLGIAALGVFGSLKQFRAMNMAVSAFPFLGGFIAARLLVMWQNGQRLLSLLALLAVVIAGFFPAWAMRLPREMLPDPAVRSKPKAVVRSQGSCLQRGGLQWLDRYPPALIASSTTLGMPLLLETHHSITAVPYHRSGVNFWNGYDPFVSEPEMLALIARLPVGYVLICRSENVGDRPFAADLQNEHAPLWLEPESGVPPQFLLFRVTRPAGG</sequence>
<evidence type="ECO:0008006" key="4">
    <source>
        <dbReference type="Google" id="ProtNLM"/>
    </source>
</evidence>
<feature type="transmembrane region" description="Helical" evidence="1">
    <location>
        <begin position="269"/>
        <end position="289"/>
    </location>
</feature>
<keyword evidence="3" id="KW-1185">Reference proteome</keyword>
<keyword evidence="1" id="KW-0472">Membrane</keyword>
<reference evidence="2 3" key="1">
    <citation type="submission" date="2020-07" db="EMBL/GenBank/DDBJ databases">
        <title>Pseudogemmobacter sp. nov., isolated from poultry manure in Taiwan.</title>
        <authorList>
            <person name="Lin S.-Y."/>
            <person name="Tang Y.-S."/>
            <person name="Young C.-C."/>
        </authorList>
    </citation>
    <scope>NUCLEOTIDE SEQUENCE [LARGE SCALE GENOMIC DNA]</scope>
    <source>
        <strain evidence="2 3">CC-YST710</strain>
    </source>
</reference>
<feature type="transmembrane region" description="Helical" evidence="1">
    <location>
        <begin position="330"/>
        <end position="350"/>
    </location>
</feature>
<feature type="transmembrane region" description="Helical" evidence="1">
    <location>
        <begin position="164"/>
        <end position="193"/>
    </location>
</feature>
<organism evidence="2 3">
    <name type="scientific">Pseudogemmobacter faecipullorum</name>
    <dbReference type="NCBI Taxonomy" id="2755041"/>
    <lineage>
        <taxon>Bacteria</taxon>
        <taxon>Pseudomonadati</taxon>
        <taxon>Pseudomonadota</taxon>
        <taxon>Alphaproteobacteria</taxon>
        <taxon>Rhodobacterales</taxon>
        <taxon>Paracoccaceae</taxon>
        <taxon>Pseudogemmobacter</taxon>
    </lineage>
</organism>
<evidence type="ECO:0000256" key="1">
    <source>
        <dbReference type="SAM" id="Phobius"/>
    </source>
</evidence>
<feature type="transmembrane region" description="Helical" evidence="1">
    <location>
        <begin position="409"/>
        <end position="429"/>
    </location>
</feature>
<keyword evidence="1" id="KW-0812">Transmembrane</keyword>
<feature type="transmembrane region" description="Helical" evidence="1">
    <location>
        <begin position="238"/>
        <end position="257"/>
    </location>
</feature>
<evidence type="ECO:0000313" key="2">
    <source>
        <dbReference type="EMBL" id="MCB5410704.1"/>
    </source>
</evidence>
<feature type="transmembrane region" description="Helical" evidence="1">
    <location>
        <begin position="205"/>
        <end position="226"/>
    </location>
</feature>
<accession>A0ABS8CMU0</accession>
<comment type="caution">
    <text evidence="2">The sequence shown here is derived from an EMBL/GenBank/DDBJ whole genome shotgun (WGS) entry which is preliminary data.</text>
</comment>